<dbReference type="Pfam" id="PF10213">
    <property type="entry name" value="MRP-S28"/>
    <property type="match status" value="1"/>
</dbReference>
<dbReference type="EMBL" id="KK119179">
    <property type="protein sequence ID" value="KFM75001.1"/>
    <property type="molecule type" value="Genomic_DNA"/>
</dbReference>
<dbReference type="PANTHER" id="PTHR13490:SF0">
    <property type="entry name" value="SMALL RIBOSOMAL SUBUNIT PROTEIN MS35"/>
    <property type="match status" value="1"/>
</dbReference>
<dbReference type="Proteomes" id="UP000054359">
    <property type="component" value="Unassembled WGS sequence"/>
</dbReference>
<keyword evidence="3" id="KW-1185">Reference proteome</keyword>
<sequence>MFVLPYFVRPVTRICLTSRLKIYEKQQCYSTEVKVTDDEFRVLELYPDIKAKKKGAEKKSFFRDAQVAPPREKRMKIDQDWPSVWPTPQTFRPSVVPLPVYQGYDQKRAPPGKYANAELMKIPNFLHLTPPAIKRHCAAIKQFCTEWPRGLETEENYHEHFPVEIITSDYCHSSPVIRDERSRIVTLKVKLRSLKLDYHGRDKLIRLIGNERYDKRTDTITIVADRCPLRKQNYDYLIYLLTAIHHESWITEPWEHEKTEADMEKFFFEGSRIQKHIVDTISQMKSESGSEELSGKKEIEDSEEVEQFGEAVSQLINEGENDFTILKYKESVLKALNIGNVS</sequence>
<protein>
    <submittedName>
        <fullName evidence="2">28S ribosomal protein S35, mitochondrial</fullName>
    </submittedName>
</protein>
<name>A0A087UCB2_STEMI</name>
<evidence type="ECO:0000313" key="3">
    <source>
        <dbReference type="Proteomes" id="UP000054359"/>
    </source>
</evidence>
<feature type="domain" description="Small ribosomal subunit protein mS35 mitochondrial conserved" evidence="1">
    <location>
        <begin position="179"/>
        <end position="248"/>
    </location>
</feature>
<evidence type="ECO:0000259" key="1">
    <source>
        <dbReference type="Pfam" id="PF10213"/>
    </source>
</evidence>
<dbReference type="PANTHER" id="PTHR13490">
    <property type="entry name" value="MITOCHONDRIAL 28S RIBOSOMAL PROTEIN S28"/>
    <property type="match status" value="1"/>
</dbReference>
<dbReference type="OrthoDB" id="283424at2759"/>
<evidence type="ECO:0000313" key="2">
    <source>
        <dbReference type="EMBL" id="KFM75001.1"/>
    </source>
</evidence>
<dbReference type="GO" id="GO:0003735">
    <property type="term" value="F:structural constituent of ribosome"/>
    <property type="evidence" value="ECO:0007669"/>
    <property type="project" value="InterPro"/>
</dbReference>
<feature type="non-terminal residue" evidence="2">
    <location>
        <position position="342"/>
    </location>
</feature>
<dbReference type="OMA" id="TIRTDRC"/>
<dbReference type="InterPro" id="IPR039848">
    <property type="entry name" value="Ribosomal_mS35_mt"/>
</dbReference>
<keyword evidence="2" id="KW-0687">Ribonucleoprotein</keyword>
<dbReference type="GO" id="GO:0032543">
    <property type="term" value="P:mitochondrial translation"/>
    <property type="evidence" value="ECO:0007669"/>
    <property type="project" value="InterPro"/>
</dbReference>
<organism evidence="2 3">
    <name type="scientific">Stegodyphus mimosarum</name>
    <name type="common">African social velvet spider</name>
    <dbReference type="NCBI Taxonomy" id="407821"/>
    <lineage>
        <taxon>Eukaryota</taxon>
        <taxon>Metazoa</taxon>
        <taxon>Ecdysozoa</taxon>
        <taxon>Arthropoda</taxon>
        <taxon>Chelicerata</taxon>
        <taxon>Arachnida</taxon>
        <taxon>Araneae</taxon>
        <taxon>Araneomorphae</taxon>
        <taxon>Entelegynae</taxon>
        <taxon>Eresoidea</taxon>
        <taxon>Eresidae</taxon>
        <taxon>Stegodyphus</taxon>
    </lineage>
</organism>
<accession>A0A087UCB2</accession>
<dbReference type="GO" id="GO:0005763">
    <property type="term" value="C:mitochondrial small ribosomal subunit"/>
    <property type="evidence" value="ECO:0007669"/>
    <property type="project" value="TreeGrafter"/>
</dbReference>
<dbReference type="STRING" id="407821.A0A087UCB2"/>
<proteinExistence type="predicted"/>
<keyword evidence="2" id="KW-0689">Ribosomal protein</keyword>
<dbReference type="AlphaFoldDB" id="A0A087UCB2"/>
<gene>
    <name evidence="2" type="ORF">X975_18970</name>
</gene>
<dbReference type="InterPro" id="IPR019349">
    <property type="entry name" value="Ribosomal_mS35_mit"/>
</dbReference>
<reference evidence="2 3" key="1">
    <citation type="submission" date="2013-11" db="EMBL/GenBank/DDBJ databases">
        <title>Genome sequencing of Stegodyphus mimosarum.</title>
        <authorList>
            <person name="Bechsgaard J."/>
        </authorList>
    </citation>
    <scope>NUCLEOTIDE SEQUENCE [LARGE SCALE GENOMIC DNA]</scope>
</reference>